<evidence type="ECO:0000313" key="2">
    <source>
        <dbReference type="Proteomes" id="UP001501455"/>
    </source>
</evidence>
<reference evidence="2" key="1">
    <citation type="journal article" date="2019" name="Int. J. Syst. Evol. Microbiol.">
        <title>The Global Catalogue of Microorganisms (GCM) 10K type strain sequencing project: providing services to taxonomists for standard genome sequencing and annotation.</title>
        <authorList>
            <consortium name="The Broad Institute Genomics Platform"/>
            <consortium name="The Broad Institute Genome Sequencing Center for Infectious Disease"/>
            <person name="Wu L."/>
            <person name="Ma J."/>
        </authorList>
    </citation>
    <scope>NUCLEOTIDE SEQUENCE [LARGE SCALE GENOMIC DNA]</scope>
    <source>
        <strain evidence="2">JCM 4816</strain>
    </source>
</reference>
<keyword evidence="2" id="KW-1185">Reference proteome</keyword>
<proteinExistence type="predicted"/>
<dbReference type="Proteomes" id="UP001501455">
    <property type="component" value="Unassembled WGS sequence"/>
</dbReference>
<evidence type="ECO:0000313" key="1">
    <source>
        <dbReference type="EMBL" id="GAA3493880.1"/>
    </source>
</evidence>
<comment type="caution">
    <text evidence="1">The sequence shown here is derived from an EMBL/GenBank/DDBJ whole genome shotgun (WGS) entry which is preliminary data.</text>
</comment>
<accession>A0ABP6TGM2</accession>
<dbReference type="EMBL" id="BAAAXF010000014">
    <property type="protein sequence ID" value="GAA3493880.1"/>
    <property type="molecule type" value="Genomic_DNA"/>
</dbReference>
<organism evidence="1 2">
    <name type="scientific">Streptomyces prasinosporus</name>
    <dbReference type="NCBI Taxonomy" id="68256"/>
    <lineage>
        <taxon>Bacteria</taxon>
        <taxon>Bacillati</taxon>
        <taxon>Actinomycetota</taxon>
        <taxon>Actinomycetes</taxon>
        <taxon>Kitasatosporales</taxon>
        <taxon>Streptomycetaceae</taxon>
        <taxon>Streptomyces</taxon>
        <taxon>Streptomyces albogriseolus group</taxon>
    </lineage>
</organism>
<gene>
    <name evidence="1" type="ORF">GCM10019016_009790</name>
</gene>
<name>A0ABP6TGM2_9ACTN</name>
<protein>
    <submittedName>
        <fullName evidence="1">Uncharacterized protein</fullName>
    </submittedName>
</protein>
<sequence>MILTQAKAWSPVVAREMATYLEEHPDALTAPSSHCPAALPRLLRQLDLHGYGLNVTQLACPRCGRTDKPLVRPTPEGRCCGWCGHRTELRPCARCGKDGNIVTHREEGPICRACYRRDPARKTKCAKCGQLREPARRENGKIVCGPCAPKLEHECSRCGRMAPSAVAGDEPICRSCYTRPPRLCGVCGEVQPMAKRAADGQPDTCMSCYRSPLGECSVCGRQRPVQRRRGPGGARYCDSCRPRSMTTCVDCDRRRPLKATWPVGALCDTCYRRRTRSPAPCTGCGTLRVLVGRSEQGHDLCGPCSGTEIDYACRRCGFPGNIYADGCCGRCINSDRVHDFLSDEDGNLVPHLAPLADKLTAAEPWAVRNWLATSKGVQVLARLAS</sequence>